<proteinExistence type="predicted"/>
<gene>
    <name evidence="1" type="ORF">ARMGADRAFT_931245</name>
</gene>
<evidence type="ECO:0000313" key="2">
    <source>
        <dbReference type="Proteomes" id="UP000217790"/>
    </source>
</evidence>
<accession>A0A2H3DAW2</accession>
<protein>
    <submittedName>
        <fullName evidence="1">Uncharacterized protein</fullName>
    </submittedName>
</protein>
<reference evidence="2" key="1">
    <citation type="journal article" date="2017" name="Nat. Ecol. Evol.">
        <title>Genome expansion and lineage-specific genetic innovations in the forest pathogenic fungi Armillaria.</title>
        <authorList>
            <person name="Sipos G."/>
            <person name="Prasanna A.N."/>
            <person name="Walter M.C."/>
            <person name="O'Connor E."/>
            <person name="Balint B."/>
            <person name="Krizsan K."/>
            <person name="Kiss B."/>
            <person name="Hess J."/>
            <person name="Varga T."/>
            <person name="Slot J."/>
            <person name="Riley R."/>
            <person name="Boka B."/>
            <person name="Rigling D."/>
            <person name="Barry K."/>
            <person name="Lee J."/>
            <person name="Mihaltcheva S."/>
            <person name="LaButti K."/>
            <person name="Lipzen A."/>
            <person name="Waldron R."/>
            <person name="Moloney N.M."/>
            <person name="Sperisen C."/>
            <person name="Kredics L."/>
            <person name="Vagvoelgyi C."/>
            <person name="Patrignani A."/>
            <person name="Fitzpatrick D."/>
            <person name="Nagy I."/>
            <person name="Doyle S."/>
            <person name="Anderson J.B."/>
            <person name="Grigoriev I.V."/>
            <person name="Gueldener U."/>
            <person name="Muensterkoetter M."/>
            <person name="Nagy L.G."/>
        </authorList>
    </citation>
    <scope>NUCLEOTIDE SEQUENCE [LARGE SCALE GENOMIC DNA]</scope>
    <source>
        <strain evidence="2">Ar21-2</strain>
    </source>
</reference>
<feature type="non-terminal residue" evidence="1">
    <location>
        <position position="1"/>
    </location>
</feature>
<dbReference type="EMBL" id="KZ293659">
    <property type="protein sequence ID" value="PBK92359.1"/>
    <property type="molecule type" value="Genomic_DNA"/>
</dbReference>
<evidence type="ECO:0000313" key="1">
    <source>
        <dbReference type="EMBL" id="PBK92359.1"/>
    </source>
</evidence>
<dbReference type="Proteomes" id="UP000217790">
    <property type="component" value="Unassembled WGS sequence"/>
</dbReference>
<dbReference type="OrthoDB" id="245563at2759"/>
<name>A0A2H3DAW2_ARMGA</name>
<organism evidence="1 2">
    <name type="scientific">Armillaria gallica</name>
    <name type="common">Bulbous honey fungus</name>
    <name type="synonym">Armillaria bulbosa</name>
    <dbReference type="NCBI Taxonomy" id="47427"/>
    <lineage>
        <taxon>Eukaryota</taxon>
        <taxon>Fungi</taxon>
        <taxon>Dikarya</taxon>
        <taxon>Basidiomycota</taxon>
        <taxon>Agaricomycotina</taxon>
        <taxon>Agaricomycetes</taxon>
        <taxon>Agaricomycetidae</taxon>
        <taxon>Agaricales</taxon>
        <taxon>Marasmiineae</taxon>
        <taxon>Physalacriaceae</taxon>
        <taxon>Armillaria</taxon>
    </lineage>
</organism>
<sequence length="51" mass="5810">SPRNMAIRIPGQQCCHQASHFAVVAVLLQSQSDFDLIIVTDQEDIIWTYCF</sequence>
<dbReference type="InParanoid" id="A0A2H3DAW2"/>
<keyword evidence="2" id="KW-1185">Reference proteome</keyword>
<dbReference type="AlphaFoldDB" id="A0A2H3DAW2"/>